<dbReference type="Pfam" id="PF13968">
    <property type="entry name" value="DUF4220"/>
    <property type="match status" value="1"/>
</dbReference>
<reference evidence="3" key="1">
    <citation type="journal article" date="2012" name="Nat. Biotechnol.">
        <title>Reference genome sequence of the model plant Setaria.</title>
        <authorList>
            <person name="Bennetzen J.L."/>
            <person name="Schmutz J."/>
            <person name="Wang H."/>
            <person name="Percifield R."/>
            <person name="Hawkins J."/>
            <person name="Pontaroli A.C."/>
            <person name="Estep M."/>
            <person name="Feng L."/>
            <person name="Vaughn J.N."/>
            <person name="Grimwood J."/>
            <person name="Jenkins J."/>
            <person name="Barry K."/>
            <person name="Lindquist E."/>
            <person name="Hellsten U."/>
            <person name="Deshpande S."/>
            <person name="Wang X."/>
            <person name="Wu X."/>
            <person name="Mitros T."/>
            <person name="Triplett J."/>
            <person name="Yang X."/>
            <person name="Ye C.Y."/>
            <person name="Mauro-Herrera M."/>
            <person name="Wang L."/>
            <person name="Li P."/>
            <person name="Sharma M."/>
            <person name="Sharma R."/>
            <person name="Ronald P.C."/>
            <person name="Panaud O."/>
            <person name="Kellogg E.A."/>
            <person name="Brutnell T.P."/>
            <person name="Doust A.N."/>
            <person name="Tuskan G.A."/>
            <person name="Rokhsar D."/>
            <person name="Devos K.M."/>
        </authorList>
    </citation>
    <scope>NUCLEOTIDE SEQUENCE [LARGE SCALE GENOMIC DNA]</scope>
    <source>
        <strain evidence="3">Yugu1</strain>
    </source>
</reference>
<feature type="transmembrane region" description="Helical" evidence="1">
    <location>
        <begin position="106"/>
        <end position="127"/>
    </location>
</feature>
<feature type="transmembrane region" description="Helical" evidence="1">
    <location>
        <begin position="268"/>
        <end position="288"/>
    </location>
</feature>
<sequence length="650" mass="74056">MAQGLARFWNEWGIQVLVLFSFTLQVMLLAFAETRRRKSSAPLRLLLWLMYQLADSTAIYTLGHLSVASSKAQDQHLVAFWAPFLLVHLGGPGTITAYALEDNRLWLRHLLTLSVQILGAAFVIYKYIVRRRTLLLLAAILVFVVGVLRYGERTWALWCGNTSSIRSTLKHPKGETAYNRSHWKKLRWPNPRQDDQDKSFGDEELLLGAHSLFHVCKIRFVDATERMSEFDQTCTRWYGGKDLSGLLEMELSLMYDILYTKAAVVHTWYGYTILVVSPLATSAALLLFHYSSDKHGKSKVNVGITYTLLSGTLALETISVARAIGSTWACALMYCCGWERLLGAVTYLRRRIGAASKRRWSGSMGQYNLLHLCTRDRTELGGRLAAKLGLRSWWNKVHYSGTIAISTTDLKDRMLPVFSYVHPKARGIHALNGMGIFKNSAQYIHSTLSDFAFDDSILFWHIATDVYLSESKVEHEEKLVAAVQVLSNYMMFLMIAQPEMLTGPIQQGQYVDTFNDLDRMWDRHCSANQNQGPLVEKWWSMLKKLFQSDKPNASRMRQRKELATKFLTVDADTIHEEGYNGPAFFHGRGIASWLLATDSGSTLEVIFRVWLEMLCYAAHHCSRDSHARQLNNGGEFLTVVWLLSHWQNRA</sequence>
<evidence type="ECO:0000259" key="2">
    <source>
        <dbReference type="Pfam" id="PF13968"/>
    </source>
</evidence>
<evidence type="ECO:0000256" key="1">
    <source>
        <dbReference type="SAM" id="Phobius"/>
    </source>
</evidence>
<dbReference type="EMBL" id="CM003533">
    <property type="protein sequence ID" value="RCV29907.1"/>
    <property type="molecule type" value="Genomic_DNA"/>
</dbReference>
<dbReference type="PANTHER" id="PTHR31325">
    <property type="entry name" value="OS01G0798800 PROTEIN-RELATED"/>
    <property type="match status" value="1"/>
</dbReference>
<accession>A0A368RI63</accession>
<dbReference type="KEGG" id="sita:101770604"/>
<keyword evidence="1" id="KW-1133">Transmembrane helix</keyword>
<organism evidence="3">
    <name type="scientific">Setaria italica</name>
    <name type="common">Foxtail millet</name>
    <name type="synonym">Panicum italicum</name>
    <dbReference type="NCBI Taxonomy" id="4555"/>
    <lineage>
        <taxon>Eukaryota</taxon>
        <taxon>Viridiplantae</taxon>
        <taxon>Streptophyta</taxon>
        <taxon>Embryophyta</taxon>
        <taxon>Tracheophyta</taxon>
        <taxon>Spermatophyta</taxon>
        <taxon>Magnoliopsida</taxon>
        <taxon>Liliopsida</taxon>
        <taxon>Poales</taxon>
        <taxon>Poaceae</taxon>
        <taxon>PACMAD clade</taxon>
        <taxon>Panicoideae</taxon>
        <taxon>Panicodae</taxon>
        <taxon>Paniceae</taxon>
        <taxon>Cenchrinae</taxon>
        <taxon>Setaria</taxon>
    </lineage>
</organism>
<name>A0A368RI63_SETIT</name>
<evidence type="ECO:0000313" key="3">
    <source>
        <dbReference type="EMBL" id="RCV29906.1"/>
    </source>
</evidence>
<keyword evidence="1" id="KW-0812">Transmembrane</keyword>
<reference evidence="3" key="2">
    <citation type="submission" date="2015-07" db="EMBL/GenBank/DDBJ databases">
        <authorList>
            <person name="Noorani M."/>
        </authorList>
    </citation>
    <scope>NUCLEOTIDE SEQUENCE</scope>
    <source>
        <strain evidence="3">Yugu1</strain>
    </source>
</reference>
<dbReference type="InterPro" id="IPR025315">
    <property type="entry name" value="DUF4220"/>
</dbReference>
<protein>
    <recommendedName>
        <fullName evidence="2">DUF4220 domain-containing protein</fullName>
    </recommendedName>
</protein>
<dbReference type="OrthoDB" id="1689146at2759"/>
<proteinExistence type="predicted"/>
<dbReference type="Pfam" id="PF04578">
    <property type="entry name" value="DUF594"/>
    <property type="match status" value="1"/>
</dbReference>
<dbReference type="EMBL" id="CM003533">
    <property type="protein sequence ID" value="RCV29906.1"/>
    <property type="molecule type" value="Genomic_DNA"/>
</dbReference>
<feature type="domain" description="DUF4220" evidence="2">
    <location>
        <begin position="48"/>
        <end position="371"/>
    </location>
</feature>
<dbReference type="InterPro" id="IPR007658">
    <property type="entry name" value="DUF594"/>
</dbReference>
<feature type="transmembrane region" description="Helical" evidence="1">
    <location>
        <begin position="134"/>
        <end position="151"/>
    </location>
</feature>
<dbReference type="AlphaFoldDB" id="A0A368RI63"/>
<feature type="transmembrane region" description="Helical" evidence="1">
    <location>
        <begin position="78"/>
        <end position="100"/>
    </location>
</feature>
<keyword evidence="1" id="KW-0472">Membrane</keyword>
<gene>
    <name evidence="3" type="ORF">SETIT_6G051100v2</name>
</gene>
<feature type="transmembrane region" description="Helical" evidence="1">
    <location>
        <begin position="300"/>
        <end position="320"/>
    </location>
</feature>
<dbReference type="STRING" id="4555.A0A368RI63"/>
<feature type="transmembrane region" description="Helical" evidence="1">
    <location>
        <begin position="12"/>
        <end position="32"/>
    </location>
</feature>